<protein>
    <submittedName>
        <fullName evidence="1">Uncharacterized protein</fullName>
    </submittedName>
</protein>
<evidence type="ECO:0000313" key="2">
    <source>
        <dbReference type="EMBL" id="CAF1567937.1"/>
    </source>
</evidence>
<proteinExistence type="predicted"/>
<reference evidence="1" key="1">
    <citation type="submission" date="2021-02" db="EMBL/GenBank/DDBJ databases">
        <authorList>
            <person name="Nowell W R."/>
        </authorList>
    </citation>
    <scope>NUCLEOTIDE SEQUENCE</scope>
</reference>
<sequence>MGLNAKFIQVIGNVGYHLLNFLDGVDAVNYLEVVRTYLQFRSLAIVSDYEFLKILKMFDHHQPIIVAKEMYQHYLHECDVVDCRLVPFEQRDLLLKQPTQRLFVHQSFSIEAFNQLSKTYLTPIFQCYSRLLSFNTDFYCSNYGLINYEFYAQTIGSNRDLNDHEKKFFKPSTFFQMRNDPNYQVNLTFVSNFNEFRKNFDNRFSSVHWIDAIDFSKFLIVGGSVINALCQSPFIDTREQDINLIYPSAYPIEFEAAVMKCIDVLQNITSQYSKHQIIIEKTPGKLRFDIHLPCGVKLNFLYITCLEHRNNSLSSILDGFDIDLCQIAYTGS</sequence>
<comment type="caution">
    <text evidence="1">The sequence shown here is derived from an EMBL/GenBank/DDBJ whole genome shotgun (WGS) entry which is preliminary data.</text>
</comment>
<dbReference type="OrthoDB" id="539213at2759"/>
<evidence type="ECO:0000313" key="3">
    <source>
        <dbReference type="Proteomes" id="UP000663832"/>
    </source>
</evidence>
<organism evidence="1 4">
    <name type="scientific">Adineta steineri</name>
    <dbReference type="NCBI Taxonomy" id="433720"/>
    <lineage>
        <taxon>Eukaryota</taxon>
        <taxon>Metazoa</taxon>
        <taxon>Spiralia</taxon>
        <taxon>Gnathifera</taxon>
        <taxon>Rotifera</taxon>
        <taxon>Eurotatoria</taxon>
        <taxon>Bdelloidea</taxon>
        <taxon>Adinetida</taxon>
        <taxon>Adinetidae</taxon>
        <taxon>Adineta</taxon>
    </lineage>
</organism>
<accession>A0A815CMB7</accession>
<dbReference type="EMBL" id="CAJNOI010000478">
    <property type="protein sequence ID" value="CAF1289212.1"/>
    <property type="molecule type" value="Genomic_DNA"/>
</dbReference>
<keyword evidence="3" id="KW-1185">Reference proteome</keyword>
<dbReference type="AlphaFoldDB" id="A0A815CMB7"/>
<evidence type="ECO:0000313" key="1">
    <source>
        <dbReference type="EMBL" id="CAF1289212.1"/>
    </source>
</evidence>
<dbReference type="Proteomes" id="UP000663877">
    <property type="component" value="Unassembled WGS sequence"/>
</dbReference>
<dbReference type="Proteomes" id="UP000663832">
    <property type="component" value="Unassembled WGS sequence"/>
</dbReference>
<name>A0A815CMB7_9BILA</name>
<gene>
    <name evidence="1" type="ORF">BJG266_LOCUS31649</name>
    <name evidence="2" type="ORF">QVE165_LOCUS48517</name>
</gene>
<dbReference type="EMBL" id="CAJNOM010000822">
    <property type="protein sequence ID" value="CAF1567937.1"/>
    <property type="molecule type" value="Genomic_DNA"/>
</dbReference>
<evidence type="ECO:0000313" key="4">
    <source>
        <dbReference type="Proteomes" id="UP000663877"/>
    </source>
</evidence>